<comment type="caution">
    <text evidence="1">The sequence shown here is derived from an EMBL/GenBank/DDBJ whole genome shotgun (WGS) entry which is preliminary data.</text>
</comment>
<name>R9B2I6_9GAMM</name>
<reference evidence="1 2" key="1">
    <citation type="submission" date="2013-03" db="EMBL/GenBank/DDBJ databases">
        <title>The Genome Sequence of Acinetobacter sp. CIP 110321.</title>
        <authorList>
            <consortium name="The Broad Institute Genome Sequencing Platform"/>
            <consortium name="The Broad Institute Genome Sequencing Center for Infectious Disease"/>
            <person name="Cerqueira G."/>
            <person name="Feldgarden M."/>
            <person name="Courvalin P."/>
            <person name="Perichon B."/>
            <person name="Grillot-Courvalin C."/>
            <person name="Clermont D."/>
            <person name="Rocha E."/>
            <person name="Yoon E.-J."/>
            <person name="Nemec A."/>
            <person name="Walker B."/>
            <person name="Young S.K."/>
            <person name="Zeng Q."/>
            <person name="Gargeya S."/>
            <person name="Fitzgerald M."/>
            <person name="Haas B."/>
            <person name="Abouelleil A."/>
            <person name="Alvarado L."/>
            <person name="Arachchi H.M."/>
            <person name="Berlin A.M."/>
            <person name="Chapman S.B."/>
            <person name="Dewar J."/>
            <person name="Goldberg J."/>
            <person name="Griggs A."/>
            <person name="Gujja S."/>
            <person name="Hansen M."/>
            <person name="Howarth C."/>
            <person name="Imamovic A."/>
            <person name="Larimer J."/>
            <person name="McCowan C."/>
            <person name="Murphy C."/>
            <person name="Neiman D."/>
            <person name="Pearson M."/>
            <person name="Priest M."/>
            <person name="Roberts A."/>
            <person name="Saif S."/>
            <person name="Shea T."/>
            <person name="Sisk P."/>
            <person name="Sykes S."/>
            <person name="Wortman J."/>
            <person name="Nusbaum C."/>
            <person name="Birren B."/>
        </authorList>
    </citation>
    <scope>NUCLEOTIDE SEQUENCE [LARGE SCALE GENOMIC DNA]</scope>
    <source>
        <strain evidence="1 2">CIP 110321</strain>
    </source>
</reference>
<sequence length="63" mass="6974">MTNISKHPCANKCTSFKDEQCSTCLVMGDDEFIENRISPKCKSISNDVQIHLSKALAAQKEVS</sequence>
<dbReference type="HOGENOM" id="CLU_189656_0_0_6"/>
<dbReference type="OrthoDB" id="6713441at2"/>
<proteinExistence type="predicted"/>
<dbReference type="RefSeq" id="WP_016162979.1">
    <property type="nucleotide sequence ID" value="NZ_KE007347.1"/>
</dbReference>
<protein>
    <submittedName>
        <fullName evidence="1">Uncharacterized protein</fullName>
    </submittedName>
</protein>
<gene>
    <name evidence="1" type="ORF">F896_01163</name>
</gene>
<evidence type="ECO:0000313" key="2">
    <source>
        <dbReference type="Proteomes" id="UP000016203"/>
    </source>
</evidence>
<dbReference type="AlphaFoldDB" id="R9B2I6"/>
<organism evidence="1 2">
    <name type="scientific">Acinetobacter genomosp. 15BJ</name>
    <dbReference type="NCBI Taxonomy" id="106651"/>
    <lineage>
        <taxon>Bacteria</taxon>
        <taxon>Pseudomonadati</taxon>
        <taxon>Pseudomonadota</taxon>
        <taxon>Gammaproteobacteria</taxon>
        <taxon>Moraxellales</taxon>
        <taxon>Moraxellaceae</taxon>
        <taxon>Acinetobacter</taxon>
    </lineage>
</organism>
<dbReference type="EMBL" id="AQFL01000009">
    <property type="protein sequence ID" value="EOR08637.1"/>
    <property type="molecule type" value="Genomic_DNA"/>
</dbReference>
<accession>R9B2I6</accession>
<dbReference type="Proteomes" id="UP000016203">
    <property type="component" value="Unassembled WGS sequence"/>
</dbReference>
<dbReference type="PATRIC" id="fig|1217699.3.peg.1124"/>
<evidence type="ECO:0000313" key="1">
    <source>
        <dbReference type="EMBL" id="EOR08637.1"/>
    </source>
</evidence>